<evidence type="ECO:0000313" key="2">
    <source>
        <dbReference type="Proteomes" id="UP000249661"/>
    </source>
</evidence>
<name>A0ACD1GWI7_9EURO</name>
<dbReference type="EMBL" id="KZ824993">
    <property type="protein sequence ID" value="RAH65637.1"/>
    <property type="molecule type" value="Genomic_DNA"/>
</dbReference>
<keyword evidence="2" id="KW-1185">Reference proteome</keyword>
<gene>
    <name evidence="1" type="ORF">BO66DRAFT_286350</name>
</gene>
<sequence length="461" mass="49746">ASPNPTVTIASGIVIGTTQALPSSTETANVYLGIPFAQSPPVRFAPPEAPAPWPSPIYAQEFKPSCMQVFADFNSAYTDNPWTEDEDCLYLNVWTPRGSNATDLEVMVWIYGGNLAWGTSSDPFTEGTALAVRGNIIVVSFNYRLSIFGFSNSPSLPLTHRNAGFLDQRLALDWVQRNIHDFGGNASKVTIFGQSAGGYSVQQLLAAPPGPKDRPPFRAAIMQSFARAFGGNGTANYLNAAEHFNCTDEEVLACLRRVDAVELRDYAAQAELDFAPVEDHHTCITNVTDHILNGPGLADVPLLLGSTRDELSAMVYALSSNATDPVHTTWHRVHDRLITKLLFSPSSSSLSKRNYGLLVRLASDIVFTCPTSRACNVTTASSSSSSSSSNNKRRSGVWRYRWSTEAAAPGTIIPNHGAVHGAEIPAIFGTHLPDTPADTLAMTAYMQELWAGFAKHPVAGP</sequence>
<reference evidence="1" key="1">
    <citation type="submission" date="2018-02" db="EMBL/GenBank/DDBJ databases">
        <title>The genomes of Aspergillus section Nigri reveals drivers in fungal speciation.</title>
        <authorList>
            <consortium name="DOE Joint Genome Institute"/>
            <person name="Vesth T.C."/>
            <person name="Nybo J."/>
            <person name="Theobald S."/>
            <person name="Brandl J."/>
            <person name="Frisvad J.C."/>
            <person name="Nielsen K.F."/>
            <person name="Lyhne E.K."/>
            <person name="Kogle M.E."/>
            <person name="Kuo A."/>
            <person name="Riley R."/>
            <person name="Clum A."/>
            <person name="Nolan M."/>
            <person name="Lipzen A."/>
            <person name="Salamov A."/>
            <person name="Henrissat B."/>
            <person name="Wiebenga A."/>
            <person name="De vries R.P."/>
            <person name="Grigoriev I.V."/>
            <person name="Mortensen U.H."/>
            <person name="Andersen M.R."/>
            <person name="Baker S.E."/>
        </authorList>
    </citation>
    <scope>NUCLEOTIDE SEQUENCE</scope>
    <source>
        <strain evidence="1">CBS 121060</strain>
    </source>
</reference>
<protein>
    <submittedName>
        <fullName evidence="1">Alpha/beta-hydrolase</fullName>
    </submittedName>
</protein>
<organism evidence="1 2">
    <name type="scientific">Aspergillus aculeatinus CBS 121060</name>
    <dbReference type="NCBI Taxonomy" id="1448322"/>
    <lineage>
        <taxon>Eukaryota</taxon>
        <taxon>Fungi</taxon>
        <taxon>Dikarya</taxon>
        <taxon>Ascomycota</taxon>
        <taxon>Pezizomycotina</taxon>
        <taxon>Eurotiomycetes</taxon>
        <taxon>Eurotiomycetidae</taxon>
        <taxon>Eurotiales</taxon>
        <taxon>Aspergillaceae</taxon>
        <taxon>Aspergillus</taxon>
        <taxon>Aspergillus subgen. Circumdati</taxon>
    </lineage>
</organism>
<dbReference type="Proteomes" id="UP000249661">
    <property type="component" value="Unassembled WGS sequence"/>
</dbReference>
<feature type="non-terminal residue" evidence="1">
    <location>
        <position position="1"/>
    </location>
</feature>
<accession>A0ACD1GWI7</accession>
<evidence type="ECO:0000313" key="1">
    <source>
        <dbReference type="EMBL" id="RAH65637.1"/>
    </source>
</evidence>
<feature type="non-terminal residue" evidence="1">
    <location>
        <position position="461"/>
    </location>
</feature>
<proteinExistence type="predicted"/>